<proteinExistence type="inferred from homology"/>
<dbReference type="GO" id="GO:0005524">
    <property type="term" value="F:ATP binding"/>
    <property type="evidence" value="ECO:0007669"/>
    <property type="project" value="TreeGrafter"/>
</dbReference>
<evidence type="ECO:0000256" key="3">
    <source>
        <dbReference type="ARBA" id="ARBA00001936"/>
    </source>
</evidence>
<dbReference type="GO" id="GO:0003941">
    <property type="term" value="F:L-serine ammonia-lyase activity"/>
    <property type="evidence" value="ECO:0007669"/>
    <property type="project" value="TreeGrafter"/>
</dbReference>
<keyword evidence="11" id="KW-1185">Reference proteome</keyword>
<dbReference type="Gene3D" id="3.40.50.1100">
    <property type="match status" value="2"/>
</dbReference>
<dbReference type="Proteomes" id="UP000229730">
    <property type="component" value="Unassembled WGS sequence"/>
</dbReference>
<sequence length="334" mass="34791">MTHLIVPTLQDIEAAAQRLSGVAHITPLLEPVPLAQAFGRRVFVKAENLQRVGAFKFRGAYNRLCQLSDAEKARGVVAFSSGNHAQGVAAAAQILGIEATIVMPSDAPVMKRDNTIAYGARVVSYDRESENREEIAAGIAAKSGAVVVPAFEDFDVMSGQGTAALEAILTAKEQGLIFEQFVCPVGGGGLMSGCATAFKGLSPETKLHGVEPEEFDDVRRSLLSGVIQGNAKVAGSVCDALLSPAPGPTTFAVMQSCLDSVQTITDEQALYAVRYAWEKLKLVVEPGGAVALAALLFGKIEAADGPICLLLSGGNVDAETFHQALTVAPAGALA</sequence>
<accession>A0A2G4YM76</accession>
<keyword evidence="7" id="KW-0663">Pyridoxal phosphate</keyword>
<dbReference type="GO" id="GO:0030378">
    <property type="term" value="F:serine racemase activity"/>
    <property type="evidence" value="ECO:0007669"/>
    <property type="project" value="TreeGrafter"/>
</dbReference>
<dbReference type="GO" id="GO:0030170">
    <property type="term" value="F:pyridoxal phosphate binding"/>
    <property type="evidence" value="ECO:0007669"/>
    <property type="project" value="InterPro"/>
</dbReference>
<dbReference type="PROSITE" id="PS00165">
    <property type="entry name" value="DEHYDRATASE_SER_THR"/>
    <property type="match status" value="1"/>
</dbReference>
<comment type="cofactor">
    <cofactor evidence="4">
        <name>Mg(2+)</name>
        <dbReference type="ChEBI" id="CHEBI:18420"/>
    </cofactor>
</comment>
<evidence type="ECO:0000259" key="9">
    <source>
        <dbReference type="Pfam" id="PF00291"/>
    </source>
</evidence>
<dbReference type="PANTHER" id="PTHR43050:SF1">
    <property type="entry name" value="SERINE RACEMASE"/>
    <property type="match status" value="1"/>
</dbReference>
<feature type="domain" description="Tryptophan synthase beta chain-like PALP" evidence="9">
    <location>
        <begin position="25"/>
        <end position="313"/>
    </location>
</feature>
<gene>
    <name evidence="10" type="ORF">CRD36_17940</name>
</gene>
<evidence type="ECO:0000256" key="8">
    <source>
        <dbReference type="ARBA" id="ARBA00023239"/>
    </source>
</evidence>
<evidence type="ECO:0000313" key="11">
    <source>
        <dbReference type="Proteomes" id="UP000229730"/>
    </source>
</evidence>
<comment type="cofactor">
    <cofactor evidence="3">
        <name>Mn(2+)</name>
        <dbReference type="ChEBI" id="CHEBI:29035"/>
    </cofactor>
</comment>
<comment type="cofactor">
    <cofactor evidence="1">
        <name>Ca(2+)</name>
        <dbReference type="ChEBI" id="CHEBI:29108"/>
    </cofactor>
</comment>
<evidence type="ECO:0000256" key="6">
    <source>
        <dbReference type="ARBA" id="ARBA00022842"/>
    </source>
</evidence>
<dbReference type="RefSeq" id="WP_099475332.1">
    <property type="nucleotide sequence ID" value="NZ_CP041025.1"/>
</dbReference>
<dbReference type="SUPFAM" id="SSF53686">
    <property type="entry name" value="Tryptophan synthase beta subunit-like PLP-dependent enzymes"/>
    <property type="match status" value="1"/>
</dbReference>
<dbReference type="OrthoDB" id="9811476at2"/>
<dbReference type="GO" id="GO:0000287">
    <property type="term" value="F:magnesium ion binding"/>
    <property type="evidence" value="ECO:0007669"/>
    <property type="project" value="TreeGrafter"/>
</dbReference>
<dbReference type="InParanoid" id="A0A2G4YM76"/>
<dbReference type="FunFam" id="3.40.50.1100:FF:000005">
    <property type="entry name" value="Threonine dehydratase catabolic"/>
    <property type="match status" value="1"/>
</dbReference>
<organism evidence="10 11">
    <name type="scientific">Paremcibacter congregatus</name>
    <dbReference type="NCBI Taxonomy" id="2043170"/>
    <lineage>
        <taxon>Bacteria</taxon>
        <taxon>Pseudomonadati</taxon>
        <taxon>Pseudomonadota</taxon>
        <taxon>Alphaproteobacteria</taxon>
        <taxon>Emcibacterales</taxon>
        <taxon>Emcibacteraceae</taxon>
        <taxon>Paremcibacter</taxon>
    </lineage>
</organism>
<comment type="caution">
    <text evidence="10">The sequence shown here is derived from an EMBL/GenBank/DDBJ whole genome shotgun (WGS) entry which is preliminary data.</text>
</comment>
<comment type="cofactor">
    <cofactor evidence="2">
        <name>pyridoxal 5'-phosphate</name>
        <dbReference type="ChEBI" id="CHEBI:597326"/>
    </cofactor>
</comment>
<evidence type="ECO:0000256" key="5">
    <source>
        <dbReference type="ARBA" id="ARBA00010869"/>
    </source>
</evidence>
<dbReference type="CDD" id="cd01562">
    <property type="entry name" value="Thr-dehyd"/>
    <property type="match status" value="1"/>
</dbReference>
<dbReference type="Pfam" id="PF00291">
    <property type="entry name" value="PALP"/>
    <property type="match status" value="1"/>
</dbReference>
<dbReference type="AlphaFoldDB" id="A0A2G4YM76"/>
<dbReference type="InterPro" id="IPR001926">
    <property type="entry name" value="TrpB-like_PALP"/>
</dbReference>
<dbReference type="InterPro" id="IPR000634">
    <property type="entry name" value="Ser/Thr_deHydtase_PyrdxlP-BS"/>
</dbReference>
<protein>
    <submittedName>
        <fullName evidence="10">Pyridoxal-5'-phosphate-dependent protein</fullName>
    </submittedName>
</protein>
<evidence type="ECO:0000256" key="1">
    <source>
        <dbReference type="ARBA" id="ARBA00001913"/>
    </source>
</evidence>
<evidence type="ECO:0000256" key="4">
    <source>
        <dbReference type="ARBA" id="ARBA00001946"/>
    </source>
</evidence>
<keyword evidence="6" id="KW-0460">Magnesium</keyword>
<evidence type="ECO:0000256" key="2">
    <source>
        <dbReference type="ARBA" id="ARBA00001933"/>
    </source>
</evidence>
<dbReference type="EMBL" id="PDEM01000033">
    <property type="protein sequence ID" value="PHZ83439.1"/>
    <property type="molecule type" value="Genomic_DNA"/>
</dbReference>
<name>A0A2G4YM76_9PROT</name>
<dbReference type="PANTHER" id="PTHR43050">
    <property type="entry name" value="SERINE / THREONINE RACEMASE FAMILY MEMBER"/>
    <property type="match status" value="1"/>
</dbReference>
<dbReference type="GO" id="GO:0018114">
    <property type="term" value="F:threonine racemase activity"/>
    <property type="evidence" value="ECO:0007669"/>
    <property type="project" value="TreeGrafter"/>
</dbReference>
<reference evidence="10 11" key="1">
    <citation type="submission" date="2017-10" db="EMBL/GenBank/DDBJ databases">
        <title>Frigbacter circumglobatus gen. nov. sp. nov., isolated from sediment cultured in situ.</title>
        <authorList>
            <person name="Zhao Z."/>
        </authorList>
    </citation>
    <scope>NUCLEOTIDE SEQUENCE [LARGE SCALE GENOMIC DNA]</scope>
    <source>
        <strain evidence="10 11">ZYL</strain>
    </source>
</reference>
<keyword evidence="8" id="KW-0456">Lyase</keyword>
<comment type="similarity">
    <text evidence="5">Belongs to the serine/threonine dehydratase family.</text>
</comment>
<dbReference type="GO" id="GO:0070179">
    <property type="term" value="P:D-serine biosynthetic process"/>
    <property type="evidence" value="ECO:0007669"/>
    <property type="project" value="TreeGrafter"/>
</dbReference>
<evidence type="ECO:0000256" key="7">
    <source>
        <dbReference type="ARBA" id="ARBA00022898"/>
    </source>
</evidence>
<evidence type="ECO:0000313" key="10">
    <source>
        <dbReference type="EMBL" id="PHZ83439.1"/>
    </source>
</evidence>
<dbReference type="InterPro" id="IPR036052">
    <property type="entry name" value="TrpB-like_PALP_sf"/>
</dbReference>